<gene>
    <name evidence="4" type="ORF">LA55_497</name>
</gene>
<dbReference type="PANTHER" id="PTHR23028:SF53">
    <property type="entry name" value="ACYL_TRANSF_3 DOMAIN-CONTAINING PROTEIN"/>
    <property type="match status" value="1"/>
</dbReference>
<feature type="transmembrane region" description="Helical" evidence="1">
    <location>
        <begin position="32"/>
        <end position="52"/>
    </location>
</feature>
<feature type="transmembrane region" description="Helical" evidence="1">
    <location>
        <begin position="199"/>
        <end position="217"/>
    </location>
</feature>
<evidence type="ECO:0000259" key="3">
    <source>
        <dbReference type="Pfam" id="PF19040"/>
    </source>
</evidence>
<evidence type="ECO:0000313" key="4">
    <source>
        <dbReference type="EMBL" id="AJI53075.1"/>
    </source>
</evidence>
<feature type="transmembrane region" description="Helical" evidence="1">
    <location>
        <begin position="229"/>
        <end position="249"/>
    </location>
</feature>
<organism evidence="4 5">
    <name type="scientific">Francisella philomiragia</name>
    <dbReference type="NCBI Taxonomy" id="28110"/>
    <lineage>
        <taxon>Bacteria</taxon>
        <taxon>Pseudomonadati</taxon>
        <taxon>Pseudomonadota</taxon>
        <taxon>Gammaproteobacteria</taxon>
        <taxon>Thiotrichales</taxon>
        <taxon>Francisellaceae</taxon>
        <taxon>Francisella</taxon>
    </lineage>
</organism>
<dbReference type="KEGG" id="fpz:LA55_497"/>
<evidence type="ECO:0000256" key="1">
    <source>
        <dbReference type="SAM" id="Phobius"/>
    </source>
</evidence>
<dbReference type="InterPro" id="IPR043968">
    <property type="entry name" value="SGNH"/>
</dbReference>
<evidence type="ECO:0000313" key="5">
    <source>
        <dbReference type="Proteomes" id="UP000031830"/>
    </source>
</evidence>
<keyword evidence="4" id="KW-0808">Transferase</keyword>
<dbReference type="EMBL" id="CP009440">
    <property type="protein sequence ID" value="AJI53075.1"/>
    <property type="molecule type" value="Genomic_DNA"/>
</dbReference>
<feature type="transmembrane region" description="Helical" evidence="1">
    <location>
        <begin position="144"/>
        <end position="163"/>
    </location>
</feature>
<keyword evidence="1" id="KW-0812">Transmembrane</keyword>
<keyword evidence="1" id="KW-1133">Transmembrane helix</keyword>
<feature type="transmembrane region" description="Helical" evidence="1">
    <location>
        <begin position="352"/>
        <end position="372"/>
    </location>
</feature>
<keyword evidence="1" id="KW-0472">Membrane</keyword>
<dbReference type="AlphaFoldDB" id="A0A0B6CW64"/>
<dbReference type="InterPro" id="IPR050879">
    <property type="entry name" value="Acyltransferase_3"/>
</dbReference>
<feature type="transmembrane region" description="Helical" evidence="1">
    <location>
        <begin position="285"/>
        <end position="307"/>
    </location>
</feature>
<feature type="domain" description="SGNH" evidence="3">
    <location>
        <begin position="424"/>
        <end position="646"/>
    </location>
</feature>
<feature type="transmembrane region" description="Helical" evidence="1">
    <location>
        <begin position="319"/>
        <end position="340"/>
    </location>
</feature>
<feature type="transmembrane region" description="Helical" evidence="1">
    <location>
        <begin position="72"/>
        <end position="91"/>
    </location>
</feature>
<dbReference type="GO" id="GO:0016020">
    <property type="term" value="C:membrane"/>
    <property type="evidence" value="ECO:0007669"/>
    <property type="project" value="TreeGrafter"/>
</dbReference>
<dbReference type="Pfam" id="PF01757">
    <property type="entry name" value="Acyl_transf_3"/>
    <property type="match status" value="1"/>
</dbReference>
<dbReference type="RefSeq" id="WP_044525735.1">
    <property type="nucleotide sequence ID" value="NZ_CP009440.1"/>
</dbReference>
<accession>A0A0B6CW64</accession>
<dbReference type="SUPFAM" id="SSF52266">
    <property type="entry name" value="SGNH hydrolase"/>
    <property type="match status" value="1"/>
</dbReference>
<sequence>MKYYKHIDGLRALAVLAVVLFHLDISWVKSGFLGVDIFFVISGFLITTIIIRDLENKTFSIKAFYLRRMRRILPALIVVLIFSTIFAWLILLPQDLRDYSKSLVSALGSFSNLYFFSSLSFGYFSTDSELIPLLHTWSLGIEEQFYIFWPLFLIAAFYIPVKLKNRAEMTTHQKLLYGCVLLTILSLVSLIFLNGSEYYYFPVTRAFELLFGCFLAIYSVNKEITLSKLTANILGLISVVLMLVPILFVKVFYPGLGMIEACLGATLFIYVGLNSNVSFIHRVFSFKPLVAIGLISYSLYLWHWPIIAYVNYLSIDSTYFIKAIILISSFSLATLTYFLVEKPFRYRFKMSFSKTLIVLWIIPILLACSFALCTKYVKNFAVNIPPPIVDLRKLNGIYGFERVDENKCFLQNASLEFTSKMLPPESKCLIGDASQDKDTNILFIGDSHARAEFPMLGVWLSNIHKSAYLVSQRSTPFIENLPNTELGVSMIDRNNALKDLIRKQSFKYVVLGGDWSEKNNEPYISGIEESIKLIIENNAVPVVILDTPKLPKGFNNYCIVSTTKFILLFDPHHCELRLKYVQDQQEEFEELMYKLKAKYPQLVLIDPKKVLCNSHYCKTSLNGIPVYMDSHHLNYLGSQEIAKEYLKKYGNPLASVVK</sequence>
<feature type="transmembrane region" description="Helical" evidence="1">
    <location>
        <begin position="175"/>
        <end position="193"/>
    </location>
</feature>
<dbReference type="GO" id="GO:0016747">
    <property type="term" value="F:acyltransferase activity, transferring groups other than amino-acyl groups"/>
    <property type="evidence" value="ECO:0007669"/>
    <property type="project" value="InterPro"/>
</dbReference>
<dbReference type="OrthoDB" id="9767863at2"/>
<dbReference type="Proteomes" id="UP000031830">
    <property type="component" value="Chromosome"/>
</dbReference>
<evidence type="ECO:0000259" key="2">
    <source>
        <dbReference type="Pfam" id="PF01757"/>
    </source>
</evidence>
<feature type="transmembrane region" description="Helical" evidence="1">
    <location>
        <begin position="6"/>
        <end position="25"/>
    </location>
</feature>
<protein>
    <submittedName>
        <fullName evidence="4">Acyltransferase family protein</fullName>
    </submittedName>
</protein>
<dbReference type="Pfam" id="PF19040">
    <property type="entry name" value="SGNH"/>
    <property type="match status" value="1"/>
</dbReference>
<proteinExistence type="predicted"/>
<feature type="transmembrane region" description="Helical" evidence="1">
    <location>
        <begin position="255"/>
        <end position="273"/>
    </location>
</feature>
<reference evidence="4 5" key="1">
    <citation type="journal article" date="2015" name="Genome Announc.">
        <title>Genome sequencing of 18 francisella strains to aid in assay development and testing.</title>
        <authorList>
            <person name="Johnson S.L."/>
            <person name="Daligault H.E."/>
            <person name="Davenport K.W."/>
            <person name="Coyne S.R."/>
            <person name="Frey K.G."/>
            <person name="Koroleva G.I."/>
            <person name="Broomall S.M."/>
            <person name="Bishop-Lilly K.A."/>
            <person name="Bruce D.C."/>
            <person name="Chertkov O."/>
            <person name="Freitas T."/>
            <person name="Jaissle J."/>
            <person name="Ladner J.T."/>
            <person name="Rosenzweig C.N."/>
            <person name="Gibbons H.S."/>
            <person name="Palacios G.F."/>
            <person name="Redden C.L."/>
            <person name="Xu Y."/>
            <person name="Minogue T.D."/>
            <person name="Chain P.S."/>
        </authorList>
    </citation>
    <scope>NUCLEOTIDE SEQUENCE [LARGE SCALE GENOMIC DNA]</scope>
    <source>
        <strain evidence="4 5">GA01-2794</strain>
    </source>
</reference>
<keyword evidence="4" id="KW-0012">Acyltransferase</keyword>
<dbReference type="PANTHER" id="PTHR23028">
    <property type="entry name" value="ACETYLTRANSFERASE"/>
    <property type="match status" value="1"/>
</dbReference>
<name>A0A0B6CW64_9GAMM</name>
<dbReference type="GO" id="GO:0009103">
    <property type="term" value="P:lipopolysaccharide biosynthetic process"/>
    <property type="evidence" value="ECO:0007669"/>
    <property type="project" value="TreeGrafter"/>
</dbReference>
<dbReference type="InterPro" id="IPR002656">
    <property type="entry name" value="Acyl_transf_3_dom"/>
</dbReference>
<feature type="domain" description="Acyltransferase 3" evidence="2">
    <location>
        <begin position="7"/>
        <end position="330"/>
    </location>
</feature>